<reference evidence="14" key="1">
    <citation type="submission" date="2020-12" db="EMBL/GenBank/DDBJ databases">
        <title>Hymenobacter sp.</title>
        <authorList>
            <person name="Kim M.K."/>
        </authorList>
    </citation>
    <scope>NUCLEOTIDE SEQUENCE [LARGE SCALE GENOMIC DNA]</scope>
    <source>
        <strain evidence="14">BT553</strain>
    </source>
</reference>
<evidence type="ECO:0000313" key="13">
    <source>
        <dbReference type="EMBL" id="MBJ6123190.1"/>
    </source>
</evidence>
<keyword evidence="8 10" id="KW-1133">Transmembrane helix</keyword>
<evidence type="ECO:0000256" key="5">
    <source>
        <dbReference type="ARBA" id="ARBA00022519"/>
    </source>
</evidence>
<evidence type="ECO:0000313" key="14">
    <source>
        <dbReference type="Proteomes" id="UP000640426"/>
    </source>
</evidence>
<comment type="subcellular location">
    <subcellularLocation>
        <location evidence="1">Cell inner membrane</location>
        <topology evidence="1">Single-pass membrane protein</topology>
    </subcellularLocation>
</comment>
<dbReference type="Gene3D" id="3.30.420.380">
    <property type="match status" value="1"/>
</dbReference>
<keyword evidence="5" id="KW-0997">Cell inner membrane</keyword>
<evidence type="ECO:0000256" key="8">
    <source>
        <dbReference type="ARBA" id="ARBA00022989"/>
    </source>
</evidence>
<dbReference type="NCBIfam" id="TIGR01709">
    <property type="entry name" value="typeII_sec_gspL"/>
    <property type="match status" value="1"/>
</dbReference>
<dbReference type="InterPro" id="IPR024230">
    <property type="entry name" value="GspL_cyto_dom"/>
</dbReference>
<organism evidence="13 14">
    <name type="scientific">Sphingomonas mollis</name>
    <dbReference type="NCBI Taxonomy" id="2795726"/>
    <lineage>
        <taxon>Bacteria</taxon>
        <taxon>Pseudomonadati</taxon>
        <taxon>Pseudomonadota</taxon>
        <taxon>Alphaproteobacteria</taxon>
        <taxon>Sphingomonadales</taxon>
        <taxon>Sphingomonadaceae</taxon>
        <taxon>Sphingomonas</taxon>
    </lineage>
</organism>
<evidence type="ECO:0000259" key="11">
    <source>
        <dbReference type="Pfam" id="PF05134"/>
    </source>
</evidence>
<proteinExistence type="inferred from homology"/>
<dbReference type="EMBL" id="JAELXS010000009">
    <property type="protein sequence ID" value="MBJ6123190.1"/>
    <property type="molecule type" value="Genomic_DNA"/>
</dbReference>
<feature type="transmembrane region" description="Helical" evidence="10">
    <location>
        <begin position="211"/>
        <end position="232"/>
    </location>
</feature>
<keyword evidence="14" id="KW-1185">Reference proteome</keyword>
<keyword evidence="9 10" id="KW-0472">Membrane</keyword>
<accession>A0ABS0XSZ9</accession>
<evidence type="ECO:0000256" key="1">
    <source>
        <dbReference type="ARBA" id="ARBA00004377"/>
    </source>
</evidence>
<evidence type="ECO:0000256" key="9">
    <source>
        <dbReference type="ARBA" id="ARBA00023136"/>
    </source>
</evidence>
<dbReference type="InterPro" id="IPR043129">
    <property type="entry name" value="ATPase_NBD"/>
</dbReference>
<evidence type="ECO:0000256" key="10">
    <source>
        <dbReference type="SAM" id="Phobius"/>
    </source>
</evidence>
<evidence type="ECO:0000256" key="4">
    <source>
        <dbReference type="ARBA" id="ARBA00022475"/>
    </source>
</evidence>
<keyword evidence="4" id="KW-1003">Cell membrane</keyword>
<dbReference type="Gene3D" id="3.30.1360.100">
    <property type="entry name" value="General secretion pathway protein M, EpsM"/>
    <property type="match status" value="1"/>
</dbReference>
<dbReference type="InterPro" id="IPR025691">
    <property type="entry name" value="GspL_pp_dom"/>
</dbReference>
<evidence type="ECO:0000259" key="12">
    <source>
        <dbReference type="Pfam" id="PF12693"/>
    </source>
</evidence>
<gene>
    <name evidence="13" type="ORF">JAO74_15460</name>
</gene>
<evidence type="ECO:0000256" key="7">
    <source>
        <dbReference type="ARBA" id="ARBA00022927"/>
    </source>
</evidence>
<protein>
    <submittedName>
        <fullName evidence="13">General secretion pathway protein GspL</fullName>
    </submittedName>
</protein>
<dbReference type="Proteomes" id="UP000640426">
    <property type="component" value="Unassembled WGS sequence"/>
</dbReference>
<comment type="caution">
    <text evidence="13">The sequence shown here is derived from an EMBL/GenBank/DDBJ whole genome shotgun (WGS) entry which is preliminary data.</text>
</comment>
<evidence type="ECO:0000256" key="6">
    <source>
        <dbReference type="ARBA" id="ARBA00022692"/>
    </source>
</evidence>
<dbReference type="InterPro" id="IPR007812">
    <property type="entry name" value="T2SS_protein-GspL"/>
</dbReference>
<feature type="domain" description="GspL cytoplasmic actin-ATPase-like" evidence="11">
    <location>
        <begin position="36"/>
        <end position="153"/>
    </location>
</feature>
<sequence length="360" mass="37787">MTTLLFLPAGDIGFRWMRFGDVGLMARGDGIPAGEDPVIAVAPADAVTLHWADLPTRSTAQATAAARILAAEASAAPPGELHVAIGQEDKSDGTDRPIAVVGTAAMRDWLEMLARVGVDPVAMVPAPLLLPRPDEGYWQATIAGQALVRGRTSGFADETRLTELVTMGQSLTPLAHEPLDQAIAAAALSPSLDLRQGMFARRRRLAVDWRLIRRLAVLGVAIVGVTLAISLVRLAKYRFAADALEARADALAATGLPRGETVTDADRQLSERTGRVIGPGLGFSTTTAAAFAAVRAVPGTEVTAIDFAANGDLRLTVATEREALATDLKRALEAAGFAVQASVFQASGNRVTGEMTVRAR</sequence>
<keyword evidence="3" id="KW-0813">Transport</keyword>
<feature type="domain" description="GspL periplasmic" evidence="12">
    <location>
        <begin position="209"/>
        <end position="359"/>
    </location>
</feature>
<keyword evidence="7" id="KW-0653">Protein transport</keyword>
<dbReference type="Pfam" id="PF12693">
    <property type="entry name" value="GspL_C"/>
    <property type="match status" value="1"/>
</dbReference>
<evidence type="ECO:0000256" key="2">
    <source>
        <dbReference type="ARBA" id="ARBA00005318"/>
    </source>
</evidence>
<dbReference type="Pfam" id="PF05134">
    <property type="entry name" value="T2SSL"/>
    <property type="match status" value="1"/>
</dbReference>
<dbReference type="PIRSF" id="PIRSF015761">
    <property type="entry name" value="Protein_L"/>
    <property type="match status" value="1"/>
</dbReference>
<comment type="similarity">
    <text evidence="2">Belongs to the GSP L family.</text>
</comment>
<keyword evidence="6 10" id="KW-0812">Transmembrane</keyword>
<dbReference type="SUPFAM" id="SSF53067">
    <property type="entry name" value="Actin-like ATPase domain"/>
    <property type="match status" value="1"/>
</dbReference>
<evidence type="ECO:0000256" key="3">
    <source>
        <dbReference type="ARBA" id="ARBA00022448"/>
    </source>
</evidence>
<name>A0ABS0XSZ9_9SPHN</name>
<dbReference type="RefSeq" id="WP_199040143.1">
    <property type="nucleotide sequence ID" value="NZ_JAELXS010000009.1"/>
</dbReference>